<keyword evidence="4" id="KW-1185">Reference proteome</keyword>
<feature type="region of interest" description="Disordered" evidence="1">
    <location>
        <begin position="1"/>
        <end position="139"/>
    </location>
</feature>
<dbReference type="InterPro" id="IPR057214">
    <property type="entry name" value="DUF7892"/>
</dbReference>
<evidence type="ECO:0000259" key="2">
    <source>
        <dbReference type="Pfam" id="PF25422"/>
    </source>
</evidence>
<feature type="compositionally biased region" description="Basic and acidic residues" evidence="1">
    <location>
        <begin position="116"/>
        <end position="139"/>
    </location>
</feature>
<dbReference type="Pfam" id="PF25422">
    <property type="entry name" value="DUF7892"/>
    <property type="match status" value="1"/>
</dbReference>
<feature type="region of interest" description="Disordered" evidence="1">
    <location>
        <begin position="1286"/>
        <end position="1311"/>
    </location>
</feature>
<dbReference type="SUPFAM" id="SSF81383">
    <property type="entry name" value="F-box domain"/>
    <property type="match status" value="1"/>
</dbReference>
<feature type="compositionally biased region" description="Polar residues" evidence="1">
    <location>
        <begin position="1361"/>
        <end position="1374"/>
    </location>
</feature>
<evidence type="ECO:0000313" key="4">
    <source>
        <dbReference type="Proteomes" id="UP001629113"/>
    </source>
</evidence>
<feature type="region of interest" description="Disordered" evidence="1">
    <location>
        <begin position="900"/>
        <end position="920"/>
    </location>
</feature>
<organism evidence="3 4">
    <name type="scientific">Phlyctema vagabunda</name>
    <dbReference type="NCBI Taxonomy" id="108571"/>
    <lineage>
        <taxon>Eukaryota</taxon>
        <taxon>Fungi</taxon>
        <taxon>Dikarya</taxon>
        <taxon>Ascomycota</taxon>
        <taxon>Pezizomycotina</taxon>
        <taxon>Leotiomycetes</taxon>
        <taxon>Helotiales</taxon>
        <taxon>Dermateaceae</taxon>
        <taxon>Phlyctema</taxon>
    </lineage>
</organism>
<feature type="compositionally biased region" description="Polar residues" evidence="1">
    <location>
        <begin position="907"/>
        <end position="916"/>
    </location>
</feature>
<evidence type="ECO:0000313" key="3">
    <source>
        <dbReference type="EMBL" id="KAL3421324.1"/>
    </source>
</evidence>
<feature type="compositionally biased region" description="Basic and acidic residues" evidence="1">
    <location>
        <begin position="1297"/>
        <end position="1311"/>
    </location>
</feature>
<feature type="region of interest" description="Disordered" evidence="1">
    <location>
        <begin position="1210"/>
        <end position="1237"/>
    </location>
</feature>
<accession>A0ABR4PDC9</accession>
<sequence length="1634" mass="184273">MEDLGSEATLDSAKSSTMGSSTSKPAQLSTSSSGTQHPPSATVSPGTNDESDSDVSMPAESDDEDEREHTRDSRTQAMVQLDGSSDSSTQPKTETSKKRKYSTDNGTNGHVGDGAATKDVKRSRQDDGSEKYRNPDGRLRPDRSLLPIEIWRQIFAFSPPRVLGQLMQVNRVFHAYLDPSSSSSFIVSLSQSNGHVLKPEAIWQASRKLFRPSMPPPLVGKSELDMWRLACCASCQFCGRKRQPSHMPQMDQWHPGPGQTGVIPIWSFAIRTCGPCFEQRSSKDTELLLSSTIPTPLIAALPFVFMTNELHVIPATVLQKSAPPDHIQTNKYFFKPQVEGLKQELLDIKDKMGGATAEEWLKGLDKRGKEMRNDAGRWERWEATGGVSKMRRNQPHEALKFNVERLSANSIPNLPPKVVHSSSTLPKMQSTTPFYALPQPVQGPIPINPPLRYDSPSQNGFQYPGRPQPPPRHERTKDEVIELKAARRAEIERRSMLLDPPLTPGVLAHMSSFQAAIQIIQPLNDGAWEVLKPRLVAQREEAEQREKDRLAQTRVAQERFDASRWQSMKTDDSKDGVERDWEDVQAPIRSKIGGYADEIIKDGWNNGGKVTRENCGAFATEVLVYVRKRFYAEVAKDEAAIQAAGQTPTLDPSGDLSTRKLILENMKWVFDTKIKPITEQYRKELFLCNDCEGNFKYYGFEGVIQHFAAKHTSALSQGSVVVHWKSEWPEYPPFKTDPNSANHSYHSTGASAGDPYANSTQPASHYGYGGYHPGSGSAPLQGPIPHAYQGSPAPYYGHSQAGDQYAAHLHGPYAPPSHPYVDPAQGYQDMYYSGPPSNGNVHGYNQGHQEYQPQTFGAAPPYGAPIPTTYESPHPGQSYPLSMPDNIGQPGFNPQVTGYDQPYHQPQPASQNNTHNPVPRHIKPVQTEEYKAQLLEVANTARDIWKTFTGIKEIPGSVKVHTILYHILKKSRANHQDDPPLAMISDGLNNNKDMRQIRNINGLLCRACVLGMAGSSGKEKKHFSLPQLVNHFHSIHEINVIEKGLGHVPDWTRDMVELPGPAKLSAITRLPGLDDKKLRILTEALSGILIKSPPTEHEEVKAQAGPYYGEDNSQPYELAPSLDNHERYYKTAEIQRPMEPVADPYGTSLHDHTFREAPLNQRVPENHMPTYATEQRYVEQPPRAVDHQHYVIREEEPVYERIRYRDPEAMDRSARVSYDPTNPGLESRQHNQRSNAEDLPTIMARIAQEKKHSMSFDAHDYLPGIDHPHRVVNGLITQAGRISRNKQEGIDIGSEDGEVRSEQGPRPVEDAERATERFLNGLAAANSASDSTRVDQPQLRIPNDSRAAVQGGQGVRRSQQYSPDSQFQSREVYSNENIYRPSSVRPLEPIEGQIPSGYVLHDRAHAPRLARGHEYDDRYDMPAPPAIPRERSPELVDRRYKLNNVVYREDRQGSQGTYRTPGRYARYESVRLENDRARSRSPVYVKVGSQPGQYRERSPPQHHIPQEPSYRTRTPQGYPEDIAYERIQRPEYYRVYEDEVRPRQPVSQHAESFEYVRVSDPAGDYMIRRPIRREPEPIYVDRATYEDDYYGRQPMYETRRSAHPAQADPAYYEEYDPRHPEPLPGNVVRQVLYE</sequence>
<protein>
    <recommendedName>
        <fullName evidence="2">DUF7892 domain-containing protein</fullName>
    </recommendedName>
</protein>
<dbReference type="EMBL" id="JBFCZG010000006">
    <property type="protein sequence ID" value="KAL3421324.1"/>
    <property type="molecule type" value="Genomic_DNA"/>
</dbReference>
<feature type="domain" description="DUF7892" evidence="2">
    <location>
        <begin position="928"/>
        <end position="1084"/>
    </location>
</feature>
<feature type="region of interest" description="Disordered" evidence="1">
    <location>
        <begin position="446"/>
        <end position="476"/>
    </location>
</feature>
<feature type="compositionally biased region" description="Polar residues" evidence="1">
    <location>
        <begin position="739"/>
        <end position="750"/>
    </location>
</feature>
<feature type="compositionally biased region" description="Polar residues" evidence="1">
    <location>
        <begin position="75"/>
        <end position="93"/>
    </location>
</feature>
<name>A0ABR4PDC9_9HELO</name>
<feature type="compositionally biased region" description="Low complexity" evidence="1">
    <location>
        <begin position="12"/>
        <end position="24"/>
    </location>
</feature>
<gene>
    <name evidence="3" type="ORF">PVAG01_07769</name>
</gene>
<feature type="compositionally biased region" description="Polar residues" evidence="1">
    <location>
        <begin position="1326"/>
        <end position="1335"/>
    </location>
</feature>
<dbReference type="Proteomes" id="UP001629113">
    <property type="component" value="Unassembled WGS sequence"/>
</dbReference>
<feature type="compositionally biased region" description="Basic and acidic residues" evidence="1">
    <location>
        <begin position="1469"/>
        <end position="1478"/>
    </location>
</feature>
<dbReference type="InterPro" id="IPR036047">
    <property type="entry name" value="F-box-like_dom_sf"/>
</dbReference>
<comment type="caution">
    <text evidence="3">The sequence shown here is derived from an EMBL/GenBank/DDBJ whole genome shotgun (WGS) entry which is preliminary data.</text>
</comment>
<feature type="compositionally biased region" description="Polar residues" evidence="1">
    <location>
        <begin position="25"/>
        <end position="48"/>
    </location>
</feature>
<feature type="region of interest" description="Disordered" evidence="1">
    <location>
        <begin position="1323"/>
        <end position="1374"/>
    </location>
</feature>
<feature type="region of interest" description="Disordered" evidence="1">
    <location>
        <begin position="739"/>
        <end position="759"/>
    </location>
</feature>
<proteinExistence type="predicted"/>
<dbReference type="CDD" id="cd09917">
    <property type="entry name" value="F-box_SF"/>
    <property type="match status" value="1"/>
</dbReference>
<reference evidence="3 4" key="1">
    <citation type="submission" date="2024-06" db="EMBL/GenBank/DDBJ databases">
        <title>Complete genome of Phlyctema vagabunda strain 19-DSS-EL-015.</title>
        <authorList>
            <person name="Fiorenzani C."/>
        </authorList>
    </citation>
    <scope>NUCLEOTIDE SEQUENCE [LARGE SCALE GENOMIC DNA]</scope>
    <source>
        <strain evidence="3 4">19-DSS-EL-015</strain>
    </source>
</reference>
<feature type="region of interest" description="Disordered" evidence="1">
    <location>
        <begin position="1469"/>
        <end position="1517"/>
    </location>
</feature>
<evidence type="ECO:0000256" key="1">
    <source>
        <dbReference type="SAM" id="MobiDB-lite"/>
    </source>
</evidence>